<evidence type="ECO:0000313" key="4">
    <source>
        <dbReference type="Proteomes" id="UP000596660"/>
    </source>
</evidence>
<dbReference type="PANTHER" id="PTHR34222">
    <property type="entry name" value="GAG_PRE-INTEGRS DOMAIN-CONTAINING PROTEIN"/>
    <property type="match status" value="1"/>
</dbReference>
<feature type="compositionally biased region" description="Polar residues" evidence="1">
    <location>
        <begin position="240"/>
        <end position="254"/>
    </location>
</feature>
<evidence type="ECO:0000256" key="1">
    <source>
        <dbReference type="SAM" id="MobiDB-lite"/>
    </source>
</evidence>
<organism evidence="3 4">
    <name type="scientific">Chenopodium quinoa</name>
    <name type="common">Quinoa</name>
    <dbReference type="NCBI Taxonomy" id="63459"/>
    <lineage>
        <taxon>Eukaryota</taxon>
        <taxon>Viridiplantae</taxon>
        <taxon>Streptophyta</taxon>
        <taxon>Embryophyta</taxon>
        <taxon>Tracheophyta</taxon>
        <taxon>Spermatophyta</taxon>
        <taxon>Magnoliopsida</taxon>
        <taxon>eudicotyledons</taxon>
        <taxon>Gunneridae</taxon>
        <taxon>Pentapetalae</taxon>
        <taxon>Caryophyllales</taxon>
        <taxon>Chenopodiaceae</taxon>
        <taxon>Chenopodioideae</taxon>
        <taxon>Atripliceae</taxon>
        <taxon>Chenopodium</taxon>
    </lineage>
</organism>
<feature type="region of interest" description="Disordered" evidence="1">
    <location>
        <begin position="413"/>
        <end position="444"/>
    </location>
</feature>
<dbReference type="Proteomes" id="UP000596660">
    <property type="component" value="Unplaced"/>
</dbReference>
<dbReference type="Pfam" id="PF14223">
    <property type="entry name" value="Retrotran_gag_2"/>
    <property type="match status" value="1"/>
</dbReference>
<reference evidence="3" key="2">
    <citation type="submission" date="2021-03" db="UniProtKB">
        <authorList>
            <consortium name="EnsemblPlants"/>
        </authorList>
    </citation>
    <scope>IDENTIFICATION</scope>
</reference>
<dbReference type="Pfam" id="PF25597">
    <property type="entry name" value="SH3_retrovirus"/>
    <property type="match status" value="1"/>
</dbReference>
<protein>
    <recommendedName>
        <fullName evidence="2">Retroviral polymerase SH3-like domain-containing protein</fullName>
    </recommendedName>
</protein>
<feature type="domain" description="Retroviral polymerase SH3-like" evidence="2">
    <location>
        <begin position="321"/>
        <end position="351"/>
    </location>
</feature>
<dbReference type="PANTHER" id="PTHR34222:SF99">
    <property type="entry name" value="PROTEIN, PUTATIVE-RELATED"/>
    <property type="match status" value="1"/>
</dbReference>
<feature type="region of interest" description="Disordered" evidence="1">
    <location>
        <begin position="379"/>
        <end position="400"/>
    </location>
</feature>
<evidence type="ECO:0000313" key="3">
    <source>
        <dbReference type="EnsemblPlants" id="AUR62013517-RA:cds"/>
    </source>
</evidence>
<dbReference type="InterPro" id="IPR057670">
    <property type="entry name" value="SH3_retrovirus"/>
</dbReference>
<dbReference type="Gramene" id="AUR62013517-RA">
    <property type="protein sequence ID" value="AUR62013517-RA:cds"/>
    <property type="gene ID" value="AUR62013517"/>
</dbReference>
<dbReference type="AlphaFoldDB" id="A0A803LHS0"/>
<feature type="compositionally biased region" description="Low complexity" evidence="1">
    <location>
        <begin position="190"/>
        <end position="209"/>
    </location>
</feature>
<name>A0A803LHS0_CHEQI</name>
<evidence type="ECO:0000259" key="2">
    <source>
        <dbReference type="Pfam" id="PF25597"/>
    </source>
</evidence>
<reference evidence="3" key="1">
    <citation type="journal article" date="2017" name="Nature">
        <title>The genome of Chenopodium quinoa.</title>
        <authorList>
            <person name="Jarvis D.E."/>
            <person name="Ho Y.S."/>
            <person name="Lightfoot D.J."/>
            <person name="Schmoeckel S.M."/>
            <person name="Li B."/>
            <person name="Borm T.J.A."/>
            <person name="Ohyanagi H."/>
            <person name="Mineta K."/>
            <person name="Michell C.T."/>
            <person name="Saber N."/>
            <person name="Kharbatia N.M."/>
            <person name="Rupper R.R."/>
            <person name="Sharp A.R."/>
            <person name="Dally N."/>
            <person name="Boughton B.A."/>
            <person name="Woo Y.H."/>
            <person name="Gao G."/>
            <person name="Schijlen E.G.W.M."/>
            <person name="Guo X."/>
            <person name="Momin A.A."/>
            <person name="Negrao S."/>
            <person name="Al-Babili S."/>
            <person name="Gehring C."/>
            <person name="Roessner U."/>
            <person name="Jung C."/>
            <person name="Murphy K."/>
            <person name="Arold S.T."/>
            <person name="Gojobori T."/>
            <person name="van der Linden C.G."/>
            <person name="van Loo E.N."/>
            <person name="Jellen E.N."/>
            <person name="Maughan P.J."/>
            <person name="Tester M."/>
        </authorList>
    </citation>
    <scope>NUCLEOTIDE SEQUENCE [LARGE SCALE GENOMIC DNA]</scope>
    <source>
        <strain evidence="3">cv. PI 614886</strain>
    </source>
</reference>
<feature type="compositionally biased region" description="Polar residues" evidence="1">
    <location>
        <begin position="415"/>
        <end position="437"/>
    </location>
</feature>
<proteinExistence type="predicted"/>
<sequence>MVFISDDFEKPTDEKSAEFVAWKSNNSTICSWLFNSVDESIQPSVAGHKIAKEMWLDLKERYSINNGPRRNQLKSQYHLLRQNCMSVVSYYNKFKALWDELYGSEDLTCGCTCDAAAKLQARVEREKTHDFVLGLDDDLYGALRTQILSMEPFPALNKAFSLATQEERHRSIIRDRDDKSQALSFAVQASQNSSSLQPNPTSSSPSTCSHCGRTGGRGQQVPAAANTARATNQQHDGDTDPNNGFHQANNIATPPGFTSEQVQHIITLLESSSAFEKLYGKDNNNCLWLLDSGASHHMTGILDDLFDRSDLPPCPVSLPDGWKVLDLETNEIFVSRDVRFLEDTFPFSHESTEPSHAEHNQVYADLDFGDLSSYPVAPNVVDRGSVSPHPESSPASPLVRSSYEDGAVLARAPDPSQTMDAAPSSRNIGSATVPSETSRVRRPPSCDFGGVVGSSGGSSVGFCGFGGKDGFCGLRFPRGGGESYGCVGGFAGVEEGFWWVRGFGVVGLGGGCGWRGF</sequence>
<dbReference type="OMA" id="NSTICSW"/>
<keyword evidence="4" id="KW-1185">Reference proteome</keyword>
<dbReference type="EnsemblPlants" id="AUR62013517-RA">
    <property type="protein sequence ID" value="AUR62013517-RA:cds"/>
    <property type="gene ID" value="AUR62013517"/>
</dbReference>
<feature type="region of interest" description="Disordered" evidence="1">
    <location>
        <begin position="187"/>
        <end position="254"/>
    </location>
</feature>
<accession>A0A803LHS0</accession>
<feature type="compositionally biased region" description="Low complexity" evidence="1">
    <location>
        <begin position="223"/>
        <end position="234"/>
    </location>
</feature>